<dbReference type="Gene3D" id="3.30.420.40">
    <property type="match status" value="2"/>
</dbReference>
<dbReference type="PANTHER" id="PTHR42749">
    <property type="entry name" value="CELL SHAPE-DETERMINING PROTEIN MREB"/>
    <property type="match status" value="1"/>
</dbReference>
<reference evidence="2 3" key="1">
    <citation type="submission" date="2015-10" db="EMBL/GenBank/DDBJ databases">
        <title>Full genome of DAOMC 229536 Phialocephala scopiformis, a fungal endophyte of spruce producing the potent anti-insectan compound rugulosin.</title>
        <authorList>
            <consortium name="DOE Joint Genome Institute"/>
            <person name="Walker A.K."/>
            <person name="Frasz S.L."/>
            <person name="Seifert K.A."/>
            <person name="Miller J.D."/>
            <person name="Mondo S.J."/>
            <person name="Labutti K."/>
            <person name="Lipzen A."/>
            <person name="Dockter R."/>
            <person name="Kennedy M."/>
            <person name="Grigoriev I.V."/>
            <person name="Spatafora J.W."/>
        </authorList>
    </citation>
    <scope>NUCLEOTIDE SEQUENCE [LARGE SCALE GENOMIC DNA]</scope>
    <source>
        <strain evidence="2 3">CBS 120377</strain>
    </source>
</reference>
<dbReference type="GeneID" id="28819689"/>
<accession>A0A132BCE6</accession>
<name>A0A132BCE6_MOLSC</name>
<dbReference type="KEGG" id="psco:LY89DRAFT_597110"/>
<dbReference type="RefSeq" id="XP_018064440.1">
    <property type="nucleotide sequence ID" value="XM_018209963.1"/>
</dbReference>
<dbReference type="Gene3D" id="3.90.640.10">
    <property type="entry name" value="Actin, Chain A, domain 4"/>
    <property type="match status" value="1"/>
</dbReference>
<dbReference type="CDD" id="cd10170">
    <property type="entry name" value="ASKHA_NBD_HSP70"/>
    <property type="match status" value="1"/>
</dbReference>
<dbReference type="InterPro" id="IPR043129">
    <property type="entry name" value="ATPase_NBD"/>
</dbReference>
<gene>
    <name evidence="2" type="ORF">LY89DRAFT_597110</name>
</gene>
<organism evidence="2 3">
    <name type="scientific">Mollisia scopiformis</name>
    <name type="common">Conifer needle endophyte fungus</name>
    <name type="synonym">Phialocephala scopiformis</name>
    <dbReference type="NCBI Taxonomy" id="149040"/>
    <lineage>
        <taxon>Eukaryota</taxon>
        <taxon>Fungi</taxon>
        <taxon>Dikarya</taxon>
        <taxon>Ascomycota</taxon>
        <taxon>Pezizomycotina</taxon>
        <taxon>Leotiomycetes</taxon>
        <taxon>Helotiales</taxon>
        <taxon>Mollisiaceae</taxon>
        <taxon>Mollisia</taxon>
    </lineage>
</organism>
<protein>
    <submittedName>
        <fullName evidence="2">Uncharacterized protein</fullName>
    </submittedName>
</protein>
<evidence type="ECO:0000313" key="3">
    <source>
        <dbReference type="Proteomes" id="UP000070700"/>
    </source>
</evidence>
<dbReference type="Proteomes" id="UP000070700">
    <property type="component" value="Unassembled WGS sequence"/>
</dbReference>
<dbReference type="PANTHER" id="PTHR42749:SF8">
    <property type="entry name" value="HSP70 FAMILY PROTEIN (AFU_ORTHOLOGUE AFUA_3G13740)"/>
    <property type="match status" value="1"/>
</dbReference>
<evidence type="ECO:0000256" key="1">
    <source>
        <dbReference type="SAM" id="MobiDB-lite"/>
    </source>
</evidence>
<feature type="region of interest" description="Disordered" evidence="1">
    <location>
        <begin position="82"/>
        <end position="112"/>
    </location>
</feature>
<sequence length="721" mass="82054">MDVQELDFATREQPRKVVVGIDYGTTFTSVSYLVCPDEASTTRVFPHEIGTVSDWPSDNMCGASMQVPTELWYSSIPKMRDPRTGRLELSDSETEEDSDELDEEDDDIPRFSTKKPALDPFRIIRGSAPPPASCQNSEASSEDLWGYECPYQKYCAHSTRSKDRYVERPKLMLLTSEHTRADRERLGPILQHLIDKRNIRKYGKAGSRPGARDIQDVVLDFFVPVLLHTRRELIKRDRYTDDCHVLFALTVPINWQPRSSRILQLALEEAIRLTGFGTLKDRSVTNLFVVSEPKAAATYLLGLGHARDLQSGDTFVVLDCGGGTVDGSSYSIAKSASLRLGEEICDPSGHNCGASYLNENFRKLVQYRLKEETYLEGNGNTLDSFVDDVMVRFETYEKRNKDIMGRPSTQIKIPGLKARRPRTLPGNTPEKYQDNYLLLFVDDFKQIFLPVLKDVAKILDAQLEAETSSLGIQKVFLIGGFAGAVSMRSFLKDHLAKFISDRNLPYSIDLILPSAQECIKAVSAGAVMQALHPEEGTVRDFVSSYGFFVKEFYTPEAPGHMNAKPIYDEYDGHRYVGIIDYFVMKGDVISPKHRFKRFKYTHVFDVECRRLRCEEVLYVSYKTVANGYPLDHRHNRDAQEEDKITTDFTFLRDEHKIEPVPACVSWDGTVREEHYSITYELVPYLDGRDLKYEAWYPSVKYGQRLKQKQICIASALHPGTV</sequence>
<dbReference type="InParanoid" id="A0A132BCE6"/>
<keyword evidence="3" id="KW-1185">Reference proteome</keyword>
<dbReference type="OrthoDB" id="2963168at2759"/>
<dbReference type="SUPFAM" id="SSF53067">
    <property type="entry name" value="Actin-like ATPase domain"/>
    <property type="match status" value="1"/>
</dbReference>
<proteinExistence type="predicted"/>
<dbReference type="STRING" id="149040.A0A132BCE6"/>
<dbReference type="EMBL" id="KQ947430">
    <property type="protein sequence ID" value="KUJ10085.1"/>
    <property type="molecule type" value="Genomic_DNA"/>
</dbReference>
<dbReference type="AlphaFoldDB" id="A0A132BCE6"/>
<feature type="compositionally biased region" description="Acidic residues" evidence="1">
    <location>
        <begin position="90"/>
        <end position="107"/>
    </location>
</feature>
<evidence type="ECO:0000313" key="2">
    <source>
        <dbReference type="EMBL" id="KUJ10085.1"/>
    </source>
</evidence>